<dbReference type="Pfam" id="PF13277">
    <property type="entry name" value="YmdB"/>
    <property type="match status" value="1"/>
</dbReference>
<reference evidence="1" key="1">
    <citation type="submission" date="2016-10" db="EMBL/GenBank/DDBJ databases">
        <authorList>
            <person name="de Groot N.N."/>
        </authorList>
    </citation>
    <scope>NUCLEOTIDE SEQUENCE</scope>
</reference>
<dbReference type="Gene3D" id="3.60.21.10">
    <property type="match status" value="1"/>
</dbReference>
<accession>A0A1W1BKQ7</accession>
<protein>
    <submittedName>
        <fullName evidence="1">Phosphoesterase family protein</fullName>
    </submittedName>
</protein>
<dbReference type="InterPro" id="IPR029052">
    <property type="entry name" value="Metallo-depent_PP-like"/>
</dbReference>
<dbReference type="PANTHER" id="PTHR36303">
    <property type="entry name" value="2',3'-CYCLIC-NUCLEOTIDE 2'-PHOSPHODIESTERASE"/>
    <property type="match status" value="1"/>
</dbReference>
<dbReference type="EMBL" id="FPHF01000027">
    <property type="protein sequence ID" value="SFV54075.1"/>
    <property type="molecule type" value="Genomic_DNA"/>
</dbReference>
<gene>
    <name evidence="1" type="ORF">MNB_SM-4-319</name>
</gene>
<proteinExistence type="predicted"/>
<dbReference type="PANTHER" id="PTHR36303:SF1">
    <property type="entry name" value="2',3'-CYCLIC-NUCLEOTIDE 2'-PHOSPHODIESTERASE"/>
    <property type="match status" value="1"/>
</dbReference>
<dbReference type="SUPFAM" id="SSF56300">
    <property type="entry name" value="Metallo-dependent phosphatases"/>
    <property type="match status" value="1"/>
</dbReference>
<name>A0A1W1BKQ7_9ZZZZ</name>
<dbReference type="PIRSF" id="PIRSF004789">
    <property type="entry name" value="DR1281"/>
    <property type="match status" value="1"/>
</dbReference>
<sequence>MKIAFIGDIVGRPGRDMLQKYLPKLREEKGLDFVIVNYENASHGFGLGAKNCNELFSYGIDVMSGGNHSWDKKDIIPLFDTHELLRPHNYPEEVSGTGCKTYEIKGEKIAVLNLMGHYGMPYADNAFRCALKEVERLEEEGVKNIFIDFHAEATSEKRGMMMLLQGRVSGIIGTHTHVSTDDFQIAKGTAYLTDIGLTGCRDNVIGMDKKVPLKNFLTGMKGHFDIPKKCKSILQIAIMELEDGKCTSAYKIKQFCDGKVIKSEAWLEI</sequence>
<dbReference type="InterPro" id="IPR005235">
    <property type="entry name" value="YmdB-like"/>
</dbReference>
<dbReference type="AlphaFoldDB" id="A0A1W1BKQ7"/>
<evidence type="ECO:0000313" key="1">
    <source>
        <dbReference type="EMBL" id="SFV54075.1"/>
    </source>
</evidence>
<organism evidence="1">
    <name type="scientific">hydrothermal vent metagenome</name>
    <dbReference type="NCBI Taxonomy" id="652676"/>
    <lineage>
        <taxon>unclassified sequences</taxon>
        <taxon>metagenomes</taxon>
        <taxon>ecological metagenomes</taxon>
    </lineage>
</organism>
<dbReference type="GO" id="GO:0004113">
    <property type="term" value="F:2',3'-cyclic-nucleotide 3'-phosphodiesterase activity"/>
    <property type="evidence" value="ECO:0007669"/>
    <property type="project" value="TreeGrafter"/>
</dbReference>